<dbReference type="SFLD" id="SFLDS00003">
    <property type="entry name" value="Haloacid_Dehalogenase"/>
    <property type="match status" value="1"/>
</dbReference>
<keyword evidence="2" id="KW-0378">Hydrolase</keyword>
<proteinExistence type="predicted"/>
<dbReference type="GO" id="GO:0016787">
    <property type="term" value="F:hydrolase activity"/>
    <property type="evidence" value="ECO:0007669"/>
    <property type="project" value="UniProtKB-KW"/>
</dbReference>
<evidence type="ECO:0000313" key="3">
    <source>
        <dbReference type="Proteomes" id="UP001165586"/>
    </source>
</evidence>
<dbReference type="NCBIfam" id="TIGR01509">
    <property type="entry name" value="HAD-SF-IA-v3"/>
    <property type="match status" value="1"/>
</dbReference>
<gene>
    <name evidence="2" type="ORF">N1032_17080</name>
</gene>
<dbReference type="SFLD" id="SFLDG01129">
    <property type="entry name" value="C1.5:_HAD__Beta-PGM__Phosphata"/>
    <property type="match status" value="1"/>
</dbReference>
<dbReference type="InterPro" id="IPR036412">
    <property type="entry name" value="HAD-like_sf"/>
</dbReference>
<dbReference type="Gene3D" id="1.10.150.240">
    <property type="entry name" value="Putative phosphatase, domain 2"/>
    <property type="match status" value="1"/>
</dbReference>
<feature type="compositionally biased region" description="Low complexity" evidence="1">
    <location>
        <begin position="262"/>
        <end position="281"/>
    </location>
</feature>
<protein>
    <submittedName>
        <fullName evidence="2">HAD-IA family hydrolase</fullName>
    </submittedName>
</protein>
<dbReference type="SUPFAM" id="SSF56784">
    <property type="entry name" value="HAD-like"/>
    <property type="match status" value="1"/>
</dbReference>
<name>A0ABT2H6C0_9MICO</name>
<dbReference type="EMBL" id="JANLCJ010000006">
    <property type="protein sequence ID" value="MCS5735462.1"/>
    <property type="molecule type" value="Genomic_DNA"/>
</dbReference>
<sequence>MPSLIFDCDGVLADTERTGHLVAFNQTFREFGVPVQWSDADYAEKVTIGGGKERMASLLTPEFVAANGLPTDADGQRALLAEWHRRKTAIYTELVDEGRLPARPGIARLVAEAAASGWLLAVASTSAEPSVRAVLEHAVGPELASRFEVYAGDVVAHKKPAPDIYLLALDGLGFAADDAVVVEDSANGLRAALAAGLRTVVTVSAYTVDEDFTGASLVVTSLGDADQPAGVLVDPFGIQPHGIVALDDVAEVLRRPLPDTTAVPEAAPAPAGTNAASGAPAPDRPQEER</sequence>
<dbReference type="InterPro" id="IPR044999">
    <property type="entry name" value="CbbY-like"/>
</dbReference>
<dbReference type="PANTHER" id="PTHR42896:SF2">
    <property type="entry name" value="CBBY-LIKE PROTEIN"/>
    <property type="match status" value="1"/>
</dbReference>
<evidence type="ECO:0000313" key="2">
    <source>
        <dbReference type="EMBL" id="MCS5735462.1"/>
    </source>
</evidence>
<dbReference type="PANTHER" id="PTHR42896">
    <property type="entry name" value="XYLULOSE-1,5-BISPHOSPHATE (XUBP) PHOSPHATASE"/>
    <property type="match status" value="1"/>
</dbReference>
<dbReference type="Pfam" id="PF00702">
    <property type="entry name" value="Hydrolase"/>
    <property type="match status" value="1"/>
</dbReference>
<dbReference type="InterPro" id="IPR006439">
    <property type="entry name" value="HAD-SF_hydro_IA"/>
</dbReference>
<reference evidence="2" key="1">
    <citation type="submission" date="2022-08" db="EMBL/GenBank/DDBJ databases">
        <authorList>
            <person name="Deng Y."/>
            <person name="Han X.-F."/>
            <person name="Zhang Y.-Q."/>
        </authorList>
    </citation>
    <scope>NUCLEOTIDE SEQUENCE</scope>
    <source>
        <strain evidence="2">CPCC 203386</strain>
    </source>
</reference>
<dbReference type="InterPro" id="IPR023198">
    <property type="entry name" value="PGP-like_dom2"/>
</dbReference>
<dbReference type="RefSeq" id="WP_259540388.1">
    <property type="nucleotide sequence ID" value="NZ_JANLCJ010000006.1"/>
</dbReference>
<dbReference type="Proteomes" id="UP001165586">
    <property type="component" value="Unassembled WGS sequence"/>
</dbReference>
<organism evidence="2 3">
    <name type="scientific">Herbiconiux daphne</name>
    <dbReference type="NCBI Taxonomy" id="2970914"/>
    <lineage>
        <taxon>Bacteria</taxon>
        <taxon>Bacillati</taxon>
        <taxon>Actinomycetota</taxon>
        <taxon>Actinomycetes</taxon>
        <taxon>Micrococcales</taxon>
        <taxon>Microbacteriaceae</taxon>
        <taxon>Herbiconiux</taxon>
    </lineage>
</organism>
<feature type="region of interest" description="Disordered" evidence="1">
    <location>
        <begin position="260"/>
        <end position="289"/>
    </location>
</feature>
<keyword evidence="3" id="KW-1185">Reference proteome</keyword>
<comment type="caution">
    <text evidence="2">The sequence shown here is derived from an EMBL/GenBank/DDBJ whole genome shotgun (WGS) entry which is preliminary data.</text>
</comment>
<dbReference type="InterPro" id="IPR023214">
    <property type="entry name" value="HAD_sf"/>
</dbReference>
<dbReference type="Gene3D" id="3.40.50.1000">
    <property type="entry name" value="HAD superfamily/HAD-like"/>
    <property type="match status" value="1"/>
</dbReference>
<accession>A0ABT2H6C0</accession>
<evidence type="ECO:0000256" key="1">
    <source>
        <dbReference type="SAM" id="MobiDB-lite"/>
    </source>
</evidence>